<reference evidence="3" key="1">
    <citation type="submission" date="2016-06" db="UniProtKB">
        <authorList>
            <consortium name="WormBaseParasite"/>
        </authorList>
    </citation>
    <scope>IDENTIFICATION</scope>
</reference>
<evidence type="ECO:0000313" key="1">
    <source>
        <dbReference type="EMBL" id="VDK29629.1"/>
    </source>
</evidence>
<proteinExistence type="predicted"/>
<organism evidence="3">
    <name type="scientific">Gongylonema pulchrum</name>
    <dbReference type="NCBI Taxonomy" id="637853"/>
    <lineage>
        <taxon>Eukaryota</taxon>
        <taxon>Metazoa</taxon>
        <taxon>Ecdysozoa</taxon>
        <taxon>Nematoda</taxon>
        <taxon>Chromadorea</taxon>
        <taxon>Rhabditida</taxon>
        <taxon>Spirurina</taxon>
        <taxon>Spiruromorpha</taxon>
        <taxon>Spiruroidea</taxon>
        <taxon>Gongylonematidae</taxon>
        <taxon>Gongylonema</taxon>
    </lineage>
</organism>
<evidence type="ECO:0000313" key="3">
    <source>
        <dbReference type="WBParaSite" id="GPUH_0000122401-mRNA-1"/>
    </source>
</evidence>
<keyword evidence="2" id="KW-1185">Reference proteome</keyword>
<dbReference type="AlphaFoldDB" id="A0A183CXN3"/>
<name>A0A183CXN3_9BILA</name>
<accession>A0A183CXN3</accession>
<protein>
    <submittedName>
        <fullName evidence="3">Mic1 domain-containing protein</fullName>
    </submittedName>
</protein>
<dbReference type="WBParaSite" id="GPUH_0000122401-mRNA-1">
    <property type="protein sequence ID" value="GPUH_0000122401-mRNA-1"/>
    <property type="gene ID" value="GPUH_0000122401"/>
</dbReference>
<reference evidence="1 2" key="2">
    <citation type="submission" date="2018-11" db="EMBL/GenBank/DDBJ databases">
        <authorList>
            <consortium name="Pathogen Informatics"/>
        </authorList>
    </citation>
    <scope>NUCLEOTIDE SEQUENCE [LARGE SCALE GENOMIC DNA]</scope>
</reference>
<evidence type="ECO:0000313" key="2">
    <source>
        <dbReference type="Proteomes" id="UP000271098"/>
    </source>
</evidence>
<gene>
    <name evidence="1" type="ORF">GPUH_LOCUS1224</name>
</gene>
<sequence length="175" mass="19808">MVVVPESSVNSSVKDSYYSYRDANAQCFDESASVSSSAGSSTSKNCIVSVLDAPPGPFSALDISPDGKIVCYDEKLNRIVQIDFRTEDRIFHVIPSCLNFERFYWSHIVAVQNTVLLALLKSHRSCAFYLVSFLLQPDRPDALEVQRIRTKIFTDGYEVNFRLRRLSGFWAYQVS</sequence>
<dbReference type="OrthoDB" id="5847180at2759"/>
<dbReference type="Proteomes" id="UP000271098">
    <property type="component" value="Unassembled WGS sequence"/>
</dbReference>
<dbReference type="EMBL" id="UYRT01001410">
    <property type="protein sequence ID" value="VDK29629.1"/>
    <property type="molecule type" value="Genomic_DNA"/>
</dbReference>